<dbReference type="AlphaFoldDB" id="A0A2H3D772"/>
<evidence type="ECO:0000313" key="2">
    <source>
        <dbReference type="Proteomes" id="UP000217790"/>
    </source>
</evidence>
<protein>
    <submittedName>
        <fullName evidence="1">Uncharacterized protein</fullName>
    </submittedName>
</protein>
<dbReference type="Proteomes" id="UP000217790">
    <property type="component" value="Unassembled WGS sequence"/>
</dbReference>
<reference evidence="2" key="1">
    <citation type="journal article" date="2017" name="Nat. Ecol. Evol.">
        <title>Genome expansion and lineage-specific genetic innovations in the forest pathogenic fungi Armillaria.</title>
        <authorList>
            <person name="Sipos G."/>
            <person name="Prasanna A.N."/>
            <person name="Walter M.C."/>
            <person name="O'Connor E."/>
            <person name="Balint B."/>
            <person name="Krizsan K."/>
            <person name="Kiss B."/>
            <person name="Hess J."/>
            <person name="Varga T."/>
            <person name="Slot J."/>
            <person name="Riley R."/>
            <person name="Boka B."/>
            <person name="Rigling D."/>
            <person name="Barry K."/>
            <person name="Lee J."/>
            <person name="Mihaltcheva S."/>
            <person name="LaButti K."/>
            <person name="Lipzen A."/>
            <person name="Waldron R."/>
            <person name="Moloney N.M."/>
            <person name="Sperisen C."/>
            <person name="Kredics L."/>
            <person name="Vagvoelgyi C."/>
            <person name="Patrignani A."/>
            <person name="Fitzpatrick D."/>
            <person name="Nagy I."/>
            <person name="Doyle S."/>
            <person name="Anderson J.B."/>
            <person name="Grigoriev I.V."/>
            <person name="Gueldener U."/>
            <person name="Muensterkoetter M."/>
            <person name="Nagy L.G."/>
        </authorList>
    </citation>
    <scope>NUCLEOTIDE SEQUENCE [LARGE SCALE GENOMIC DNA]</scope>
    <source>
        <strain evidence="2">Ar21-2</strain>
    </source>
</reference>
<dbReference type="InParanoid" id="A0A2H3D772"/>
<dbReference type="EMBL" id="KZ293663">
    <property type="protein sequence ID" value="PBK91069.1"/>
    <property type="molecule type" value="Genomic_DNA"/>
</dbReference>
<organism evidence="1 2">
    <name type="scientific">Armillaria gallica</name>
    <name type="common">Bulbous honey fungus</name>
    <name type="synonym">Armillaria bulbosa</name>
    <dbReference type="NCBI Taxonomy" id="47427"/>
    <lineage>
        <taxon>Eukaryota</taxon>
        <taxon>Fungi</taxon>
        <taxon>Dikarya</taxon>
        <taxon>Basidiomycota</taxon>
        <taxon>Agaricomycotina</taxon>
        <taxon>Agaricomycetes</taxon>
        <taxon>Agaricomycetidae</taxon>
        <taxon>Agaricales</taxon>
        <taxon>Marasmiineae</taxon>
        <taxon>Physalacriaceae</taxon>
        <taxon>Armillaria</taxon>
    </lineage>
</organism>
<gene>
    <name evidence="1" type="ORF">ARMGADRAFT_1032134</name>
</gene>
<accession>A0A2H3D772</accession>
<keyword evidence="2" id="KW-1185">Reference proteome</keyword>
<evidence type="ECO:0000313" key="1">
    <source>
        <dbReference type="EMBL" id="PBK91069.1"/>
    </source>
</evidence>
<proteinExistence type="predicted"/>
<name>A0A2H3D772_ARMGA</name>
<sequence length="217" mass="24351">MYTGVHPCKCVYTVIHRCTRVHRLLHGSTRKTGGLVQNNEGATWHIECKWGSESNAWGSGRVRAGGERGMMVTIGCRAKSGPEDIWANCSRYMQDFGLKEKEWRGEVPLARTAQRDLFTKCCTASPPNIAPFSMGFDIAVQVSTSRLLSQDQRVDRHSLNPRMPWYLVRRDNGGFPDAPSSSSKIIGATMSMEYALKRRNSQGLCSSFHQFPSYDRA</sequence>